<dbReference type="RefSeq" id="WP_100666980.1">
    <property type="nucleotide sequence ID" value="NZ_CP024955.1"/>
</dbReference>
<keyword evidence="10" id="KW-0169">Cobalamin biosynthesis</keyword>
<organism evidence="18 19">
    <name type="scientific">Kyrpidia spormannii</name>
    <dbReference type="NCBI Taxonomy" id="2055160"/>
    <lineage>
        <taxon>Bacteria</taxon>
        <taxon>Bacillati</taxon>
        <taxon>Bacillota</taxon>
        <taxon>Bacilli</taxon>
        <taxon>Bacillales</taxon>
        <taxon>Alicyclobacillaceae</taxon>
        <taxon>Kyrpidia</taxon>
    </lineage>
</organism>
<comment type="catalytic activity">
    <reaction evidence="3">
        <text>adenosylcob(III)inamide + GTP = adenosylcob(III)inamide phosphate + GDP + H(+)</text>
        <dbReference type="Rhea" id="RHEA:15765"/>
        <dbReference type="ChEBI" id="CHEBI:2480"/>
        <dbReference type="ChEBI" id="CHEBI:15378"/>
        <dbReference type="ChEBI" id="CHEBI:37565"/>
        <dbReference type="ChEBI" id="CHEBI:58189"/>
        <dbReference type="ChEBI" id="CHEBI:58502"/>
        <dbReference type="EC" id="2.7.1.156"/>
    </reaction>
</comment>
<evidence type="ECO:0000256" key="12">
    <source>
        <dbReference type="ARBA" id="ARBA00022741"/>
    </source>
</evidence>
<sequence>MGGRGAVSEMEREIRRVTELGLTLRWGEGCWWLESEEAWESLSSAVYGGGRQSGIRAVANVTVDLGYKGLDPAGDIARRLKSVRVPTPAVGMMTAVDVRETQWSVVNGPGGRWLIALTAGTSNALCAGEKPGWFDAGPGTINMTAVFDGALSEQAAVNAVITLTEVKSRVLRERGVRCAESGLPATGTSTDAVAVLFRKGGRSAVYAGPGSEAGWMLAREAHRLLHRALRERDDRRGGLPSLTFVIGGARSGKSEWAEGLADHWARQLGVKVVYVATAPREGMEERVRRHQRRRPPGWKTIEAPEGDVLAGLWDGPGPGGVVLIDSLTHWVTAWMSRRLALRSPSLDGSHREPVPEWSPEEERDLKETMEALIRRCRRSPYPVVVVSDEVGEGVVPATAVGCLFRDALGLANQTLARASGRVYRMTAGLPVEIRSRAIDSRVEAGLGGGAP</sequence>
<evidence type="ECO:0000256" key="2">
    <source>
        <dbReference type="ARBA" id="ARBA00000711"/>
    </source>
</evidence>
<dbReference type="UniPathway" id="UPA00148">
    <property type="reaction ID" value="UER00236"/>
</dbReference>
<keyword evidence="12" id="KW-0547">Nucleotide-binding</keyword>
<dbReference type="GO" id="GO:0008820">
    <property type="term" value="F:cobinamide phosphate guanylyltransferase activity"/>
    <property type="evidence" value="ECO:0007669"/>
    <property type="project" value="UniProtKB-EC"/>
</dbReference>
<comment type="similarity">
    <text evidence="7">Belongs to the CobU/CobP family.</text>
</comment>
<evidence type="ECO:0000256" key="15">
    <source>
        <dbReference type="ARBA" id="ARBA00023134"/>
    </source>
</evidence>
<dbReference type="InterPro" id="IPR003203">
    <property type="entry name" value="CobU/CobP"/>
</dbReference>
<dbReference type="EC" id="2.7.1.156" evidence="8"/>
<dbReference type="SUPFAM" id="SSF52540">
    <property type="entry name" value="P-loop containing nucleoside triphosphate hydrolases"/>
    <property type="match status" value="1"/>
</dbReference>
<dbReference type="Gene3D" id="3.40.50.300">
    <property type="entry name" value="P-loop containing nucleotide triphosphate hydrolases"/>
    <property type="match status" value="1"/>
</dbReference>
<evidence type="ECO:0000256" key="17">
    <source>
        <dbReference type="ARBA" id="ARBA00030571"/>
    </source>
</evidence>
<evidence type="ECO:0000256" key="13">
    <source>
        <dbReference type="ARBA" id="ARBA00022777"/>
    </source>
</evidence>
<evidence type="ECO:0000256" key="10">
    <source>
        <dbReference type="ARBA" id="ARBA00022573"/>
    </source>
</evidence>
<dbReference type="GO" id="GO:0043752">
    <property type="term" value="F:adenosylcobinamide kinase activity"/>
    <property type="evidence" value="ECO:0007669"/>
    <property type="project" value="UniProtKB-EC"/>
</dbReference>
<evidence type="ECO:0000256" key="1">
    <source>
        <dbReference type="ARBA" id="ARBA00000312"/>
    </source>
</evidence>
<evidence type="ECO:0000256" key="6">
    <source>
        <dbReference type="ARBA" id="ARBA00005159"/>
    </source>
</evidence>
<evidence type="ECO:0000256" key="9">
    <source>
        <dbReference type="ARBA" id="ARBA00012523"/>
    </source>
</evidence>
<dbReference type="EC" id="2.7.7.62" evidence="9"/>
<evidence type="ECO:0000256" key="16">
    <source>
        <dbReference type="ARBA" id="ARBA00029570"/>
    </source>
</evidence>
<dbReference type="PANTHER" id="PTHR34848">
    <property type="match status" value="1"/>
</dbReference>
<comment type="pathway">
    <text evidence="6">Cofactor biosynthesis; adenosylcobalamin biosynthesis; adenosylcobalamin from cob(II)yrinate a,c-diamide: step 5/7.</text>
</comment>
<dbReference type="InterPro" id="IPR002808">
    <property type="entry name" value="AdoCbi_amidolase"/>
</dbReference>
<evidence type="ECO:0000256" key="7">
    <source>
        <dbReference type="ARBA" id="ARBA00007490"/>
    </source>
</evidence>
<evidence type="ECO:0000256" key="8">
    <source>
        <dbReference type="ARBA" id="ARBA00012016"/>
    </source>
</evidence>
<dbReference type="AlphaFoldDB" id="A0A2K8N6E3"/>
<protein>
    <recommendedName>
        <fullName evidence="16">Adenosylcobinamide kinase</fullName>
        <ecNumber evidence="8">2.7.1.156</ecNumber>
        <ecNumber evidence="9">2.7.7.62</ecNumber>
    </recommendedName>
    <alternativeName>
        <fullName evidence="17">Adenosylcobinamide-phosphate guanylyltransferase</fullName>
    </alternativeName>
</protein>
<accession>A0A2K8N6E3</accession>
<evidence type="ECO:0000256" key="5">
    <source>
        <dbReference type="ARBA" id="ARBA00004692"/>
    </source>
</evidence>
<dbReference type="KEGG" id="kyr:CVV65_03610"/>
<dbReference type="PANTHER" id="PTHR34848:SF1">
    <property type="entry name" value="BIFUNCTIONAL ADENOSYLCOBALAMIN BIOSYNTHESIS PROTEIN COBU"/>
    <property type="match status" value="1"/>
</dbReference>
<dbReference type="InterPro" id="IPR027417">
    <property type="entry name" value="P-loop_NTPase"/>
</dbReference>
<comment type="catalytic activity">
    <reaction evidence="2">
        <text>adenosylcob(III)inamide phosphate + GTP + H(+) = adenosylcob(III)inamide-GDP + diphosphate</text>
        <dbReference type="Rhea" id="RHEA:22712"/>
        <dbReference type="ChEBI" id="CHEBI:15378"/>
        <dbReference type="ChEBI" id="CHEBI:33019"/>
        <dbReference type="ChEBI" id="CHEBI:37565"/>
        <dbReference type="ChEBI" id="CHEBI:58502"/>
        <dbReference type="ChEBI" id="CHEBI:60487"/>
        <dbReference type="EC" id="2.7.7.62"/>
    </reaction>
</comment>
<dbReference type="OrthoDB" id="9799422at2"/>
<comment type="pathway">
    <text evidence="5">Cofactor biosynthesis; adenosylcobalamin biosynthesis; adenosylcobalamin from cob(II)yrinate a,c-diamide: step 6/7.</text>
</comment>
<evidence type="ECO:0000313" key="18">
    <source>
        <dbReference type="EMBL" id="ATY84150.1"/>
    </source>
</evidence>
<dbReference type="Pfam" id="PF01955">
    <property type="entry name" value="CbiZ"/>
    <property type="match status" value="1"/>
</dbReference>
<evidence type="ECO:0000313" key="19">
    <source>
        <dbReference type="Proteomes" id="UP000231932"/>
    </source>
</evidence>
<dbReference type="Pfam" id="PF02283">
    <property type="entry name" value="CobU"/>
    <property type="match status" value="1"/>
</dbReference>
<dbReference type="Proteomes" id="UP000231932">
    <property type="component" value="Chromosome"/>
</dbReference>
<dbReference type="GO" id="GO:0009236">
    <property type="term" value="P:cobalamin biosynthetic process"/>
    <property type="evidence" value="ECO:0007669"/>
    <property type="project" value="UniProtKB-UniPathway"/>
</dbReference>
<reference evidence="19" key="1">
    <citation type="submission" date="2017-11" db="EMBL/GenBank/DDBJ databases">
        <title>Complete Genome Sequence of Kyrpidia sp. Strain EA-1, a thermophilic, hydrogen-oxidizing Bacterium, isolated from the Azores.</title>
        <authorList>
            <person name="Reiner J.E."/>
            <person name="Lapp C.J."/>
            <person name="Bunk B."/>
            <person name="Gescher J."/>
        </authorList>
    </citation>
    <scope>NUCLEOTIDE SEQUENCE [LARGE SCALE GENOMIC DNA]</scope>
    <source>
        <strain evidence="19">EA-1</strain>
    </source>
</reference>
<keyword evidence="14" id="KW-0067">ATP-binding</keyword>
<comment type="catalytic activity">
    <reaction evidence="1">
        <text>adenosylcob(III)inamide + ATP = adenosylcob(III)inamide phosphate + ADP + H(+)</text>
        <dbReference type="Rhea" id="RHEA:15769"/>
        <dbReference type="ChEBI" id="CHEBI:2480"/>
        <dbReference type="ChEBI" id="CHEBI:15378"/>
        <dbReference type="ChEBI" id="CHEBI:30616"/>
        <dbReference type="ChEBI" id="CHEBI:58502"/>
        <dbReference type="ChEBI" id="CHEBI:456216"/>
        <dbReference type="EC" id="2.7.1.156"/>
    </reaction>
</comment>
<dbReference type="EMBL" id="CP024955">
    <property type="protein sequence ID" value="ATY84150.1"/>
    <property type="molecule type" value="Genomic_DNA"/>
</dbReference>
<name>A0A2K8N6E3_9BACL</name>
<keyword evidence="15" id="KW-0342">GTP-binding</keyword>
<dbReference type="GO" id="GO:0005524">
    <property type="term" value="F:ATP binding"/>
    <property type="evidence" value="ECO:0007669"/>
    <property type="project" value="UniProtKB-KW"/>
</dbReference>
<comment type="function">
    <text evidence="4">Catalyzes ATP-dependent phosphorylation of adenosylcobinamide and addition of GMP to adenosylcobinamide phosphate.</text>
</comment>
<evidence type="ECO:0000256" key="11">
    <source>
        <dbReference type="ARBA" id="ARBA00022679"/>
    </source>
</evidence>
<gene>
    <name evidence="18" type="ORF">CVV65_03610</name>
</gene>
<keyword evidence="11" id="KW-0808">Transferase</keyword>
<keyword evidence="13" id="KW-0418">Kinase</keyword>
<proteinExistence type="inferred from homology"/>
<evidence type="ECO:0000256" key="14">
    <source>
        <dbReference type="ARBA" id="ARBA00022840"/>
    </source>
</evidence>
<evidence type="ECO:0000256" key="3">
    <source>
        <dbReference type="ARBA" id="ARBA00001522"/>
    </source>
</evidence>
<keyword evidence="19" id="KW-1185">Reference proteome</keyword>
<evidence type="ECO:0000256" key="4">
    <source>
        <dbReference type="ARBA" id="ARBA00003889"/>
    </source>
</evidence>
<dbReference type="GO" id="GO:0005525">
    <property type="term" value="F:GTP binding"/>
    <property type="evidence" value="ECO:0007669"/>
    <property type="project" value="UniProtKB-KW"/>
</dbReference>